<dbReference type="PANTHER" id="PTHR43788">
    <property type="entry name" value="DNA2/NAM7 HELICASE FAMILY MEMBER"/>
    <property type="match status" value="1"/>
</dbReference>
<evidence type="ECO:0000313" key="7">
    <source>
        <dbReference type="Proteomes" id="UP001622612"/>
    </source>
</evidence>
<dbReference type="EMBL" id="CP088155">
    <property type="protein sequence ID" value="WYM97443.1"/>
    <property type="molecule type" value="Genomic_DNA"/>
</dbReference>
<dbReference type="Proteomes" id="UP001622612">
    <property type="component" value="Chromosome"/>
</dbReference>
<keyword evidence="3 6" id="KW-0347">Helicase</keyword>
<dbReference type="PANTHER" id="PTHR43788:SF8">
    <property type="entry name" value="DNA-BINDING PROTEIN SMUBP-2"/>
    <property type="match status" value="1"/>
</dbReference>
<evidence type="ECO:0000313" key="6">
    <source>
        <dbReference type="EMBL" id="WYM97443.1"/>
    </source>
</evidence>
<protein>
    <submittedName>
        <fullName evidence="6">DNA2/NAM7 family helicase</fullName>
    </submittedName>
</protein>
<dbReference type="InterPro" id="IPR041679">
    <property type="entry name" value="DNA2/NAM7-like_C"/>
</dbReference>
<sequence>MQKNIKYQGLLNNLLNIDPFDSSLYFKIDNENFFDVLQYFGKNIFNNILNNYKLNISLSNNSNKELITKLHDVSTTGEIVNLYKYYDKKSNLETPKKDFDFNKLKEELIGELELEQQKSILKWKKIINKANNINAENNIWPLHIGFFIVTIKTDKKNIFAPLFFKEVNLEIKNSVVYLYSNSEVKINEKLITFLNQEGFSLNVDDFDFSNLTINEIFSYFTKTWESIYEMPKTLFGNILKIKNDNINNKSIKFLNGMVLGFFNVSSGYLWNQLKLIVENDEFDNILNPDFDKNKYKERIKKVIFDDKFKLFKIQDTNYSQDVATISSLYQDTIIWGPPGTGKSQTITNLIVNIIARGYTGLVVSQKKAALDVLKNRLKKLGIFCLFALNDKNLRTENFYKPLKEFIYLVENFKIDEPQMGIEIFSEKDKHYIDNLDILLNIDNLEEKIELIFLLNSFNLDEKKFNILKELDSDIKYNFSNLLTIESLKNHLYQVNYQKKLNIFTIYPAKLKKTLEFIRSNDWLLKINNIDKIIPIVKNIDFSDYLFIDNFFKKQLELKTFLINDDLKLARMLLAKIVEKMNNFTLEEKRQYTSFAMAIRTAHLKPFKFFHKHKEMIKKLFPIIVTTPDVDLSIWKKQEFDFAILDESSQIFIEKGIPILYLAKRKILAGDSQQMQPTRWFFANYTSQEEDDFGNIESLLEYATARGLYSILLNKNYRSKHAALMTFSSKNFYNSKLDVIDDYNVNKGEYPIEVIQAQGVWENGVNEIEGSKLLDVLNDNIDKYSSIIALVFNSKQLDLVLNKIFLEHPKLEEAINKEKLSIKNIENIQGDEADLIVMSTVYDHTTSLHGAYVTRKGGKNALNVAVSRAREKIIVIKSINHTDIELNEKSTDDIRIFKEWLKFLDLTTCEQKNYLENLKLASDTDLPNSNDDNDFFIYVDKYINDLLAKYNDKYKIIKNYSLGTKSIDIAIINMENNLVEFGIIVDQLKYKNDYQEFLEFKDSIKFLTSKKYPIFCVSKLNFPWINKMLNDFVEQKNIELEKRENNE</sequence>
<dbReference type="InterPro" id="IPR050534">
    <property type="entry name" value="Coronavir_polyprotein_1ab"/>
</dbReference>
<proteinExistence type="predicted"/>
<dbReference type="CDD" id="cd18808">
    <property type="entry name" value="SF1_C_Upf1"/>
    <property type="match status" value="1"/>
</dbReference>
<evidence type="ECO:0000256" key="3">
    <source>
        <dbReference type="ARBA" id="ARBA00022806"/>
    </source>
</evidence>
<dbReference type="GO" id="GO:0004386">
    <property type="term" value="F:helicase activity"/>
    <property type="evidence" value="ECO:0007669"/>
    <property type="project" value="UniProtKB-KW"/>
</dbReference>
<keyword evidence="1" id="KW-0547">Nucleotide-binding</keyword>
<dbReference type="InterPro" id="IPR047187">
    <property type="entry name" value="SF1_C_Upf1"/>
</dbReference>
<dbReference type="InterPro" id="IPR027417">
    <property type="entry name" value="P-loop_NTPase"/>
</dbReference>
<dbReference type="SUPFAM" id="SSF52540">
    <property type="entry name" value="P-loop containing nucleoside triphosphate hydrolases"/>
    <property type="match status" value="1"/>
</dbReference>
<gene>
    <name evidence="6" type="ORF">LQ356_00900</name>
</gene>
<organism evidence="6 7">
    <name type="scientific">Metamycoplasma faucium</name>
    <dbReference type="NCBI Taxonomy" id="56142"/>
    <lineage>
        <taxon>Bacteria</taxon>
        <taxon>Bacillati</taxon>
        <taxon>Mycoplasmatota</taxon>
        <taxon>Mycoplasmoidales</taxon>
        <taxon>Metamycoplasmataceae</taxon>
        <taxon>Metamycoplasma</taxon>
    </lineage>
</organism>
<evidence type="ECO:0000256" key="1">
    <source>
        <dbReference type="ARBA" id="ARBA00022741"/>
    </source>
</evidence>
<dbReference type="Pfam" id="PF13087">
    <property type="entry name" value="AAA_12"/>
    <property type="match status" value="1"/>
</dbReference>
<keyword evidence="7" id="KW-1185">Reference proteome</keyword>
<name>A0ABZ2TNN5_9BACT</name>
<reference evidence="6" key="1">
    <citation type="submission" date="2021-11" db="EMBL/GenBank/DDBJ databases">
        <title>The first genome sequence of unculturable Mycoplasma faucium obtained by de novo assembly of metagenomic reads.</title>
        <authorList>
            <person name="Sabat A.J."/>
            <person name="Bathoorn E."/>
            <person name="Akkerboom V."/>
            <person name="Friedrich A.W."/>
        </authorList>
    </citation>
    <scope>NUCLEOTIDE SEQUENCE [LARGE SCALE GENOMIC DNA]</scope>
    <source>
        <strain evidence="6">UMCG-MFM1</strain>
    </source>
</reference>
<dbReference type="Gene3D" id="3.40.50.300">
    <property type="entry name" value="P-loop containing nucleotide triphosphate hydrolases"/>
    <property type="match status" value="2"/>
</dbReference>
<feature type="domain" description="DNA2/NAM7 helicase-like C-terminal" evidence="5">
    <location>
        <begin position="696"/>
        <end position="875"/>
    </location>
</feature>
<keyword evidence="4" id="KW-0067">ATP-binding</keyword>
<evidence type="ECO:0000256" key="2">
    <source>
        <dbReference type="ARBA" id="ARBA00022801"/>
    </source>
</evidence>
<evidence type="ECO:0000256" key="4">
    <source>
        <dbReference type="ARBA" id="ARBA00022840"/>
    </source>
</evidence>
<keyword evidence="2" id="KW-0378">Hydrolase</keyword>
<evidence type="ECO:0000259" key="5">
    <source>
        <dbReference type="Pfam" id="PF13087"/>
    </source>
</evidence>
<accession>A0ABZ2TNN5</accession>
<dbReference type="RefSeq" id="WP_405311890.1">
    <property type="nucleotide sequence ID" value="NZ_CP088155.1"/>
</dbReference>